<keyword evidence="2" id="KW-0812">Transmembrane</keyword>
<dbReference type="Proteomes" id="UP000053405">
    <property type="component" value="Unassembled WGS sequence"/>
</dbReference>
<gene>
    <name evidence="3" type="ORF">GOHSU_38_00500</name>
</gene>
<reference evidence="3 4" key="1">
    <citation type="submission" date="2012-12" db="EMBL/GenBank/DDBJ databases">
        <title>Whole genome shotgun sequence of Gordonia hirsuta NBRC 16056.</title>
        <authorList>
            <person name="Isaki-Nakamura S."/>
            <person name="Hosoyama A."/>
            <person name="Tsuchikane K."/>
            <person name="Katsumata H."/>
            <person name="Baba S."/>
            <person name="Yamazaki S."/>
            <person name="Fujita N."/>
        </authorList>
    </citation>
    <scope>NUCLEOTIDE SEQUENCE [LARGE SCALE GENOMIC DNA]</scope>
    <source>
        <strain evidence="3 4">NBRC 16056</strain>
    </source>
</reference>
<proteinExistence type="predicted"/>
<dbReference type="EMBL" id="BANT01000038">
    <property type="protein sequence ID" value="GAC58411.1"/>
    <property type="molecule type" value="Genomic_DNA"/>
</dbReference>
<evidence type="ECO:0000313" key="3">
    <source>
        <dbReference type="EMBL" id="GAC58411.1"/>
    </source>
</evidence>
<sequence length="299" mass="32153">MKRYLNGVVRRAIAQKVANAAHLDTAYFEADFGDDAATTVGMLGFDPTSIRPEFGPVFRRWTEVGGILTDRFRRCIQPDGSEFIELVLWSGDFKRGFDRIRVCEVPAGSVDAAVVYDAISGRCDEDAAIFQAGAAEYIAANPGYDDAYDRWVQVQLVHPRILADLGHAAPESKWPPIGAPAAPHGESDAPADGRRREWRDVARGLGFPVIVVLPVLLMGGSLISILYGVGLYNEPDSHGPPTGMVAAGPVYAGGAVMILAIAAGMAVTGWWDRGRSGRHSGEVRATIHDRGFPGRPDLA</sequence>
<feature type="transmembrane region" description="Helical" evidence="2">
    <location>
        <begin position="204"/>
        <end position="230"/>
    </location>
</feature>
<feature type="region of interest" description="Disordered" evidence="1">
    <location>
        <begin position="174"/>
        <end position="193"/>
    </location>
</feature>
<protein>
    <submittedName>
        <fullName evidence="3">Uncharacterized protein</fullName>
    </submittedName>
</protein>
<accession>L7LCE7</accession>
<comment type="caution">
    <text evidence="3">The sequence shown here is derived from an EMBL/GenBank/DDBJ whole genome shotgun (WGS) entry which is preliminary data.</text>
</comment>
<dbReference type="AlphaFoldDB" id="L7LCE7"/>
<feature type="transmembrane region" description="Helical" evidence="2">
    <location>
        <begin position="250"/>
        <end position="271"/>
    </location>
</feature>
<keyword evidence="2" id="KW-0472">Membrane</keyword>
<keyword evidence="2" id="KW-1133">Transmembrane helix</keyword>
<evidence type="ECO:0000313" key="4">
    <source>
        <dbReference type="Proteomes" id="UP000053405"/>
    </source>
</evidence>
<name>L7LCE7_9ACTN</name>
<evidence type="ECO:0000256" key="2">
    <source>
        <dbReference type="SAM" id="Phobius"/>
    </source>
</evidence>
<evidence type="ECO:0000256" key="1">
    <source>
        <dbReference type="SAM" id="MobiDB-lite"/>
    </source>
</evidence>
<organism evidence="3 4">
    <name type="scientific">Gordonia hirsuta DSM 44140 = NBRC 16056</name>
    <dbReference type="NCBI Taxonomy" id="1121927"/>
    <lineage>
        <taxon>Bacteria</taxon>
        <taxon>Bacillati</taxon>
        <taxon>Actinomycetota</taxon>
        <taxon>Actinomycetes</taxon>
        <taxon>Mycobacteriales</taxon>
        <taxon>Gordoniaceae</taxon>
        <taxon>Gordonia</taxon>
    </lineage>
</organism>
<keyword evidence="4" id="KW-1185">Reference proteome</keyword>